<feature type="domain" description="HMG box" evidence="3">
    <location>
        <begin position="45"/>
        <end position="113"/>
    </location>
</feature>
<dbReference type="SMART" id="SM00398">
    <property type="entry name" value="HMG"/>
    <property type="match status" value="1"/>
</dbReference>
<dbReference type="WBParaSite" id="TMUE_2000008425.1">
    <property type="protein sequence ID" value="TMUE_2000008425.1"/>
    <property type="gene ID" value="WBGene00292668"/>
</dbReference>
<keyword evidence="1" id="KW-0539">Nucleus</keyword>
<name>A0A5S6QMH8_TRIMR</name>
<evidence type="ECO:0000256" key="1">
    <source>
        <dbReference type="PROSITE-ProRule" id="PRU00267"/>
    </source>
</evidence>
<dbReference type="GO" id="GO:0005634">
    <property type="term" value="C:nucleus"/>
    <property type="evidence" value="ECO:0007669"/>
    <property type="project" value="UniProtKB-UniRule"/>
</dbReference>
<dbReference type="Pfam" id="PF26287">
    <property type="entry name" value="DUF8078"/>
    <property type="match status" value="1"/>
</dbReference>
<feature type="DNA-binding region" description="HMG box" evidence="1">
    <location>
        <begin position="45"/>
        <end position="113"/>
    </location>
</feature>
<dbReference type="GO" id="GO:0003677">
    <property type="term" value="F:DNA binding"/>
    <property type="evidence" value="ECO:0007669"/>
    <property type="project" value="UniProtKB-UniRule"/>
</dbReference>
<accession>A0A5S6QMH8</accession>
<evidence type="ECO:0000313" key="6">
    <source>
        <dbReference type="WBParaSite" id="TMUE_2000008425.2"/>
    </source>
</evidence>
<dbReference type="Gene3D" id="1.10.30.10">
    <property type="entry name" value="High mobility group box domain"/>
    <property type="match status" value="1"/>
</dbReference>
<proteinExistence type="predicted"/>
<dbReference type="Pfam" id="PF00505">
    <property type="entry name" value="HMG_box"/>
    <property type="match status" value="1"/>
</dbReference>
<dbReference type="InterPro" id="IPR036910">
    <property type="entry name" value="HMG_box_dom_sf"/>
</dbReference>
<reference evidence="5" key="3">
    <citation type="submission" date="2019-12" db="UniProtKB">
        <authorList>
            <consortium name="WormBaseParasite"/>
        </authorList>
    </citation>
    <scope>IDENTIFICATION</scope>
</reference>
<dbReference type="InterPro" id="IPR009071">
    <property type="entry name" value="HMG_box_dom"/>
</dbReference>
<dbReference type="CDD" id="cd00084">
    <property type="entry name" value="HMG-box_SF"/>
    <property type="match status" value="1"/>
</dbReference>
<organism evidence="4 5">
    <name type="scientific">Trichuris muris</name>
    <name type="common">Mouse whipworm</name>
    <dbReference type="NCBI Taxonomy" id="70415"/>
    <lineage>
        <taxon>Eukaryota</taxon>
        <taxon>Metazoa</taxon>
        <taxon>Ecdysozoa</taxon>
        <taxon>Nematoda</taxon>
        <taxon>Enoplea</taxon>
        <taxon>Dorylaimia</taxon>
        <taxon>Trichinellida</taxon>
        <taxon>Trichuridae</taxon>
        <taxon>Trichuris</taxon>
    </lineage>
</organism>
<feature type="region of interest" description="Disordered" evidence="2">
    <location>
        <begin position="1"/>
        <end position="42"/>
    </location>
</feature>
<feature type="compositionally biased region" description="Basic and acidic residues" evidence="2">
    <location>
        <begin position="130"/>
        <end position="149"/>
    </location>
</feature>
<reference evidence="4" key="1">
    <citation type="submission" date="2013-11" db="EMBL/GenBank/DDBJ databases">
        <authorList>
            <person name="Aslett M."/>
        </authorList>
    </citation>
    <scope>NUCLEOTIDE SEQUENCE [LARGE SCALE GENOMIC DNA]</scope>
    <source>
        <strain evidence="4">Edinburgh</strain>
    </source>
</reference>
<dbReference type="SUPFAM" id="SSF47095">
    <property type="entry name" value="HMG-box"/>
    <property type="match status" value="1"/>
</dbReference>
<feature type="region of interest" description="Disordered" evidence="2">
    <location>
        <begin position="202"/>
        <end position="235"/>
    </location>
</feature>
<evidence type="ECO:0000256" key="2">
    <source>
        <dbReference type="SAM" id="MobiDB-lite"/>
    </source>
</evidence>
<evidence type="ECO:0000259" key="3">
    <source>
        <dbReference type="PROSITE" id="PS50118"/>
    </source>
</evidence>
<evidence type="ECO:0000313" key="5">
    <source>
        <dbReference type="WBParaSite" id="TMUE_2000008425.1"/>
    </source>
</evidence>
<dbReference type="Proteomes" id="UP000046395">
    <property type="component" value="Unassembled WGS sequence"/>
</dbReference>
<evidence type="ECO:0000313" key="4">
    <source>
        <dbReference type="Proteomes" id="UP000046395"/>
    </source>
</evidence>
<protein>
    <submittedName>
        <fullName evidence="5 6">HMG box domain-containing protein</fullName>
    </submittedName>
</protein>
<dbReference type="InterPro" id="IPR058391">
    <property type="entry name" value="DUF8078"/>
</dbReference>
<sequence length="437" mass="49277">MEDRPATGSSSGEVDEAGATSSSKSSDARNRHRYRGALSSEKLRQMRSLNPFCEFLNEHRSEMKELCPELTAREVVKRAAAIWNNWSDNEKAVYRTRVAEERRRIVESWGDESLLSCLERKSASPKKGRRQEEIRQSHESETGVKEAASKRSPRKRPTHEVGDSSNHEGPGYYRLPPSLAQCSEQANWAQVGSCQVKTKCRKTRQSADSSGRSSATSANSSTLAQESSGRPGSVKALLKAARAKMAQQGEPQFSQVEDDQYLWDYQACLEGANADFNTEARSDAWSALDSDFASASQHGSLKECFLHNFIGFDKKLEDECHKLMLRDNNLHKQLKAATQELAVKKAQDDEERLALNKEDQEVCDALLWTDFIYRITIVNALKYVRVPGFPSAVNPENVVQFLRRAAEFIKQNGQSNKRFIRRFKAIMAELTMPKDPF</sequence>
<keyword evidence="4" id="KW-1185">Reference proteome</keyword>
<dbReference type="PROSITE" id="PS50118">
    <property type="entry name" value="HMG_BOX_2"/>
    <property type="match status" value="1"/>
</dbReference>
<reference evidence="4" key="2">
    <citation type="submission" date="2014-03" db="EMBL/GenBank/DDBJ databases">
        <title>The whipworm genome and dual-species transcriptomics of an intimate host-pathogen interaction.</title>
        <authorList>
            <person name="Foth B.J."/>
            <person name="Tsai I.J."/>
            <person name="Reid A.J."/>
            <person name="Bancroft A.J."/>
            <person name="Nichol S."/>
            <person name="Tracey A."/>
            <person name="Holroyd N."/>
            <person name="Cotton J.A."/>
            <person name="Stanley E.J."/>
            <person name="Zarowiecki M."/>
            <person name="Liu J.Z."/>
            <person name="Huckvale T."/>
            <person name="Cooper P.J."/>
            <person name="Grencis R.K."/>
            <person name="Berriman M."/>
        </authorList>
    </citation>
    <scope>NUCLEOTIDE SEQUENCE [LARGE SCALE GENOMIC DNA]</scope>
    <source>
        <strain evidence="4">Edinburgh</strain>
    </source>
</reference>
<dbReference type="WBParaSite" id="TMUE_2000008425.2">
    <property type="protein sequence ID" value="TMUE_2000008425.2"/>
    <property type="gene ID" value="WBGene00292668"/>
</dbReference>
<feature type="compositionally biased region" description="Low complexity" evidence="2">
    <location>
        <begin position="206"/>
        <end position="221"/>
    </location>
</feature>
<feature type="region of interest" description="Disordered" evidence="2">
    <location>
        <begin position="120"/>
        <end position="173"/>
    </location>
</feature>
<keyword evidence="1" id="KW-0238">DNA-binding</keyword>
<dbReference type="AlphaFoldDB" id="A0A5S6QMH8"/>